<sequence length="137" mass="15390">MTADPRTGTPYEGSREGWWTKYGGAQDPVSGVVYIPAGADLPPCPYPCAHCRRKGLQMQKGEAVGKPQIERPTDPDDQGDREWFPGTLRDNVLDVHWMRMNPVEARCGMDIPQDTGRREVYRWQRLVNCLGCLAATD</sequence>
<reference evidence="2 3" key="1">
    <citation type="submission" date="2023-11" db="EMBL/GenBank/DDBJ databases">
        <title>30 novel species of actinomycetes from the DSMZ collection.</title>
        <authorList>
            <person name="Nouioui I."/>
        </authorList>
    </citation>
    <scope>NUCLEOTIDE SEQUENCE [LARGE SCALE GENOMIC DNA]</scope>
    <source>
        <strain evidence="2 3">DSM 41524</strain>
    </source>
</reference>
<organism evidence="2 3">
    <name type="scientific">Streptomyces asiaticus subsp. ignotus</name>
    <dbReference type="NCBI Taxonomy" id="3098222"/>
    <lineage>
        <taxon>Bacteria</taxon>
        <taxon>Bacillati</taxon>
        <taxon>Actinomycetota</taxon>
        <taxon>Actinomycetes</taxon>
        <taxon>Kitasatosporales</taxon>
        <taxon>Streptomycetaceae</taxon>
        <taxon>Streptomyces</taxon>
        <taxon>Streptomyces violaceusniger group</taxon>
    </lineage>
</organism>
<evidence type="ECO:0000313" key="3">
    <source>
        <dbReference type="Proteomes" id="UP001354709"/>
    </source>
</evidence>
<dbReference type="Proteomes" id="UP001354709">
    <property type="component" value="Unassembled WGS sequence"/>
</dbReference>
<keyword evidence="3" id="KW-1185">Reference proteome</keyword>
<dbReference type="RefSeq" id="WP_330808632.1">
    <property type="nucleotide sequence ID" value="NZ_JAZBJO010000006.1"/>
</dbReference>
<comment type="caution">
    <text evidence="2">The sequence shown here is derived from an EMBL/GenBank/DDBJ whole genome shotgun (WGS) entry which is preliminary data.</text>
</comment>
<protein>
    <submittedName>
        <fullName evidence="2">Uncharacterized protein</fullName>
    </submittedName>
</protein>
<evidence type="ECO:0000256" key="1">
    <source>
        <dbReference type="SAM" id="MobiDB-lite"/>
    </source>
</evidence>
<evidence type="ECO:0000313" key="2">
    <source>
        <dbReference type="EMBL" id="MEE4592889.1"/>
    </source>
</evidence>
<dbReference type="EMBL" id="JAZBJO010000006">
    <property type="protein sequence ID" value="MEE4592889.1"/>
    <property type="molecule type" value="Genomic_DNA"/>
</dbReference>
<accession>A0ABU7PUW4</accession>
<gene>
    <name evidence="2" type="ORF">V2J94_13465</name>
</gene>
<feature type="region of interest" description="Disordered" evidence="1">
    <location>
        <begin position="59"/>
        <end position="85"/>
    </location>
</feature>
<proteinExistence type="predicted"/>
<name>A0ABU7PUW4_9ACTN</name>
<feature type="compositionally biased region" description="Basic and acidic residues" evidence="1">
    <location>
        <begin position="68"/>
        <end position="83"/>
    </location>
</feature>